<evidence type="ECO:0000256" key="10">
    <source>
        <dbReference type="ARBA" id="ARBA00023180"/>
    </source>
</evidence>
<evidence type="ECO:0000256" key="3">
    <source>
        <dbReference type="ARBA" id="ARBA00020104"/>
    </source>
</evidence>
<keyword evidence="6" id="KW-0358">Heparin-binding</keyword>
<comment type="subcellular location">
    <subcellularLocation>
        <location evidence="2">Secreted</location>
    </subcellularLocation>
</comment>
<dbReference type="CDD" id="cd00033">
    <property type="entry name" value="CCP"/>
    <property type="match status" value="3"/>
</dbReference>
<dbReference type="GO" id="GO:0005576">
    <property type="term" value="C:extracellular region"/>
    <property type="evidence" value="ECO:0007669"/>
    <property type="project" value="UniProtKB-SubCell"/>
</dbReference>
<evidence type="ECO:0000256" key="12">
    <source>
        <dbReference type="ARBA" id="ARBA00033414"/>
    </source>
</evidence>
<evidence type="ECO:0000313" key="17">
    <source>
        <dbReference type="Proteomes" id="UP000472261"/>
    </source>
</evidence>
<dbReference type="InterPro" id="IPR050350">
    <property type="entry name" value="Compl-Cell_Adhes-Reg"/>
</dbReference>
<feature type="domain" description="Sushi" evidence="15">
    <location>
        <begin position="21"/>
        <end position="81"/>
    </location>
</feature>
<dbReference type="PANTHER" id="PTHR19325:SF549">
    <property type="entry name" value="BETA-2-GLYCOPROTEIN 1"/>
    <property type="match status" value="1"/>
</dbReference>
<evidence type="ECO:0000256" key="4">
    <source>
        <dbReference type="ARBA" id="ARBA00022525"/>
    </source>
</evidence>
<keyword evidence="5 13" id="KW-0768">Sushi</keyword>
<feature type="domain" description="Sushi" evidence="15">
    <location>
        <begin position="114"/>
        <end position="176"/>
    </location>
</feature>
<feature type="chain" id="PRO_5025677631" description="Beta-2-glycoprotein 1" evidence="14">
    <location>
        <begin position="20"/>
        <end position="324"/>
    </location>
</feature>
<evidence type="ECO:0000256" key="2">
    <source>
        <dbReference type="ARBA" id="ARBA00004613"/>
    </source>
</evidence>
<dbReference type="PROSITE" id="PS50923">
    <property type="entry name" value="SUSHI"/>
    <property type="match status" value="3"/>
</dbReference>
<dbReference type="Pfam" id="PF09014">
    <property type="entry name" value="Sushi_2"/>
    <property type="match status" value="1"/>
</dbReference>
<comment type="caution">
    <text evidence="13">Lacks conserved residue(s) required for the propagation of feature annotation.</text>
</comment>
<keyword evidence="9 13" id="KW-1015">Disulfide bond</keyword>
<name>A0A669PQ81_PHACC</name>
<reference evidence="16" key="1">
    <citation type="submission" date="2025-08" db="UniProtKB">
        <authorList>
            <consortium name="Ensembl"/>
        </authorList>
    </citation>
    <scope>IDENTIFICATION</scope>
</reference>
<evidence type="ECO:0000259" key="15">
    <source>
        <dbReference type="PROSITE" id="PS50923"/>
    </source>
</evidence>
<feature type="disulfide bond" evidence="13">
    <location>
        <begin position="179"/>
        <end position="222"/>
    </location>
</feature>
<dbReference type="PANTHER" id="PTHR19325">
    <property type="entry name" value="COMPLEMENT COMPONENT-RELATED SUSHI DOMAIN-CONTAINING"/>
    <property type="match status" value="1"/>
</dbReference>
<comment type="function">
    <text evidence="1">Binds to various kinds of negatively charged substances such as heparin, phospholipids, and dextran sulfate. May prevent activation of the intrinsic blood coagulation cascade by binding to phospholipids on the surface of damaged cells.</text>
</comment>
<feature type="signal peptide" evidence="14">
    <location>
        <begin position="1"/>
        <end position="19"/>
    </location>
</feature>
<dbReference type="InterPro" id="IPR015104">
    <property type="entry name" value="Sushi_2"/>
</dbReference>
<dbReference type="Pfam" id="PF00084">
    <property type="entry name" value="Sushi"/>
    <property type="match status" value="3"/>
</dbReference>
<protein>
    <recommendedName>
        <fullName evidence="3">Beta-2-glycoprotein 1</fullName>
    </recommendedName>
    <alternativeName>
        <fullName evidence="11">Apolipoprotein H</fullName>
    </alternativeName>
    <alternativeName>
        <fullName evidence="12">Beta-2-glycoprotein I</fullName>
    </alternativeName>
</protein>
<evidence type="ECO:0000256" key="1">
    <source>
        <dbReference type="ARBA" id="ARBA00003651"/>
    </source>
</evidence>
<proteinExistence type="predicted"/>
<evidence type="ECO:0000256" key="8">
    <source>
        <dbReference type="ARBA" id="ARBA00022737"/>
    </source>
</evidence>
<dbReference type="InterPro" id="IPR000436">
    <property type="entry name" value="Sushi_SCR_CCP_dom"/>
</dbReference>
<dbReference type="InterPro" id="IPR035976">
    <property type="entry name" value="Sushi/SCR/CCP_sf"/>
</dbReference>
<dbReference type="SMART" id="SM00032">
    <property type="entry name" value="CCP"/>
    <property type="match status" value="3"/>
</dbReference>
<keyword evidence="8" id="KW-0677">Repeat</keyword>
<evidence type="ECO:0000313" key="16">
    <source>
        <dbReference type="Ensembl" id="ENSPCLP00000010897.1"/>
    </source>
</evidence>
<dbReference type="SUPFAM" id="SSF57535">
    <property type="entry name" value="Complement control module/SCR domain"/>
    <property type="match status" value="4"/>
</dbReference>
<keyword evidence="4" id="KW-0964">Secreted</keyword>
<sequence length="324" mass="36080">MYSLALLLCVAALTHSALAVKVCPKPPEVLFATINVVKNEYNVGEEIEYTCRPGFVPNNGQRKYICQPNGRWPLNTLLCLPKRCPTPGLLQHGTIDSRDFHYQSSLKCCVFPAVTCAPPSIPEFGVLSYRLLKPGNISYFMDTIVFECVPPLALIGNETATCQANGTWSSIPECRAVTCPAPTGIENGFLNFAVRRTYHYNESVSFSCQSRYVLEGPKHSRCEKTGNWSTKPSCKEPCKIPVKKAVVLYEGEKKRVQSDLKEGIMHGETISFYCKNKEKSCAYTVPVQCVNGNLTLPFCFKERGFFSSLVKTDPSNMKPCEDLK</sequence>
<reference evidence="16" key="2">
    <citation type="submission" date="2025-09" db="UniProtKB">
        <authorList>
            <consortium name="Ensembl"/>
        </authorList>
    </citation>
    <scope>IDENTIFICATION</scope>
</reference>
<dbReference type="AlphaFoldDB" id="A0A669PQ81"/>
<keyword evidence="7 14" id="KW-0732">Signal</keyword>
<keyword evidence="10" id="KW-0325">Glycoprotein</keyword>
<dbReference type="Ensembl" id="ENSPCLT00000014674.1">
    <property type="protein sequence ID" value="ENSPCLP00000010897.1"/>
    <property type="gene ID" value="ENSPCLG00000009000.1"/>
</dbReference>
<evidence type="ECO:0000256" key="14">
    <source>
        <dbReference type="SAM" id="SignalP"/>
    </source>
</evidence>
<dbReference type="OMA" id="NWSEKPS"/>
<dbReference type="GO" id="GO:0008201">
    <property type="term" value="F:heparin binding"/>
    <property type="evidence" value="ECO:0007669"/>
    <property type="project" value="UniProtKB-KW"/>
</dbReference>
<organism evidence="16 17">
    <name type="scientific">Phasianus colchicus</name>
    <name type="common">Common pheasant</name>
    <dbReference type="NCBI Taxonomy" id="9054"/>
    <lineage>
        <taxon>Eukaryota</taxon>
        <taxon>Metazoa</taxon>
        <taxon>Chordata</taxon>
        <taxon>Craniata</taxon>
        <taxon>Vertebrata</taxon>
        <taxon>Euteleostomi</taxon>
        <taxon>Archelosauria</taxon>
        <taxon>Archosauria</taxon>
        <taxon>Dinosauria</taxon>
        <taxon>Saurischia</taxon>
        <taxon>Theropoda</taxon>
        <taxon>Coelurosauria</taxon>
        <taxon>Aves</taxon>
        <taxon>Neognathae</taxon>
        <taxon>Galloanserae</taxon>
        <taxon>Galliformes</taxon>
        <taxon>Phasianidae</taxon>
        <taxon>Phasianinae</taxon>
        <taxon>Phasianus</taxon>
    </lineage>
</organism>
<accession>A0A669PQ81</accession>
<keyword evidence="17" id="KW-1185">Reference proteome</keyword>
<evidence type="ECO:0000256" key="9">
    <source>
        <dbReference type="ARBA" id="ARBA00023157"/>
    </source>
</evidence>
<evidence type="ECO:0000256" key="6">
    <source>
        <dbReference type="ARBA" id="ARBA00022674"/>
    </source>
</evidence>
<evidence type="ECO:0000256" key="7">
    <source>
        <dbReference type="ARBA" id="ARBA00022729"/>
    </source>
</evidence>
<evidence type="ECO:0000256" key="11">
    <source>
        <dbReference type="ARBA" id="ARBA00029855"/>
    </source>
</evidence>
<dbReference type="Proteomes" id="UP000472261">
    <property type="component" value="Unplaced"/>
</dbReference>
<feature type="disulfide bond" evidence="13">
    <location>
        <begin position="23"/>
        <end position="66"/>
    </location>
</feature>
<evidence type="ECO:0000256" key="5">
    <source>
        <dbReference type="ARBA" id="ARBA00022659"/>
    </source>
</evidence>
<feature type="domain" description="Sushi" evidence="15">
    <location>
        <begin position="177"/>
        <end position="236"/>
    </location>
</feature>
<evidence type="ECO:0000256" key="13">
    <source>
        <dbReference type="PROSITE-ProRule" id="PRU00302"/>
    </source>
</evidence>
<dbReference type="Gene3D" id="2.10.70.10">
    <property type="entry name" value="Complement Module, domain 1"/>
    <property type="match status" value="4"/>
</dbReference>